<keyword evidence="10" id="KW-1185">Reference proteome</keyword>
<comment type="cofactor">
    <cofactor evidence="1">
        <name>L-ascorbate</name>
        <dbReference type="ChEBI" id="CHEBI:38290"/>
    </cofactor>
</comment>
<feature type="domain" description="Fe2OG dioxygenase" evidence="8">
    <location>
        <begin position="235"/>
        <end position="332"/>
    </location>
</feature>
<keyword evidence="6" id="KW-0408">Iron</keyword>
<feature type="domain" description="Peptidase C39" evidence="7">
    <location>
        <begin position="6"/>
        <end position="132"/>
    </location>
</feature>
<evidence type="ECO:0000256" key="4">
    <source>
        <dbReference type="ARBA" id="ARBA00022964"/>
    </source>
</evidence>
<sequence>MKIASQTLSEYCPSLLLLHQYVEMLGITANRTLLRKELIACPNYPNISLRDIIKFLDIANIASSTMRLTPEVIGHLEPPFIAQVKEENGAKYLNLVKKMADNQIVLYAPNQGETIVTYLDFIDKWTGIVLVAGASGDLPEIPSKRDPELLAIEKYKKKSIKLIPDFFSRNECLEIIDYTESRNGYFKSTVTDKNGEVKIDGSRTSYSINLSSRELSLYPVIRDRTADMLKVRKSHIEGLQCVRYASGQWFNPHLDTNDKLRRRHTLLVYLNEDFSGGETYFPELMLKISPSTGKALHFMNEDSRGNILPFSLHAGLPVQNGVKYACNIWVKSRPATH</sequence>
<dbReference type="Gene3D" id="2.60.120.620">
    <property type="entry name" value="q2cbj1_9rhob like domain"/>
    <property type="match status" value="1"/>
</dbReference>
<organism evidence="9 10">
    <name type="scientific">Dyadobacter chenwenxiniae</name>
    <dbReference type="NCBI Taxonomy" id="2906456"/>
    <lineage>
        <taxon>Bacteria</taxon>
        <taxon>Pseudomonadati</taxon>
        <taxon>Bacteroidota</taxon>
        <taxon>Cytophagia</taxon>
        <taxon>Cytophagales</taxon>
        <taxon>Spirosomataceae</taxon>
        <taxon>Dyadobacter</taxon>
    </lineage>
</organism>
<dbReference type="Pfam" id="PF03412">
    <property type="entry name" value="Peptidase_C39"/>
    <property type="match status" value="1"/>
</dbReference>
<evidence type="ECO:0000313" key="9">
    <source>
        <dbReference type="EMBL" id="MCF0064402.1"/>
    </source>
</evidence>
<dbReference type="Gene3D" id="3.90.70.10">
    <property type="entry name" value="Cysteine proteinases"/>
    <property type="match status" value="1"/>
</dbReference>
<dbReference type="InterPro" id="IPR006620">
    <property type="entry name" value="Pro_4_hyd_alph"/>
</dbReference>
<dbReference type="InterPro" id="IPR044862">
    <property type="entry name" value="Pro_4_hyd_alph_FE2OG_OXY"/>
</dbReference>
<evidence type="ECO:0000259" key="8">
    <source>
        <dbReference type="PROSITE" id="PS51471"/>
    </source>
</evidence>
<evidence type="ECO:0000259" key="7">
    <source>
        <dbReference type="PROSITE" id="PS50990"/>
    </source>
</evidence>
<dbReference type="PANTHER" id="PTHR10869">
    <property type="entry name" value="PROLYL 4-HYDROXYLASE ALPHA SUBUNIT"/>
    <property type="match status" value="1"/>
</dbReference>
<evidence type="ECO:0000256" key="5">
    <source>
        <dbReference type="ARBA" id="ARBA00023002"/>
    </source>
</evidence>
<gene>
    <name evidence="9" type="ORF">LXM26_23000</name>
</gene>
<dbReference type="GO" id="GO:0031418">
    <property type="term" value="F:L-ascorbic acid binding"/>
    <property type="evidence" value="ECO:0007669"/>
    <property type="project" value="UniProtKB-KW"/>
</dbReference>
<dbReference type="InterPro" id="IPR005074">
    <property type="entry name" value="Peptidase_C39"/>
</dbReference>
<dbReference type="Pfam" id="PF13640">
    <property type="entry name" value="2OG-FeII_Oxy_3"/>
    <property type="match status" value="1"/>
</dbReference>
<reference evidence="9" key="1">
    <citation type="submission" date="2021-12" db="EMBL/GenBank/DDBJ databases">
        <title>Novel species in genus Dyadobacter.</title>
        <authorList>
            <person name="Ma C."/>
        </authorList>
    </citation>
    <scope>NUCLEOTIDE SEQUENCE</scope>
    <source>
        <strain evidence="9">LJ419</strain>
    </source>
</reference>
<dbReference type="SMART" id="SM00702">
    <property type="entry name" value="P4Hc"/>
    <property type="match status" value="1"/>
</dbReference>
<dbReference type="EMBL" id="JAJTTC010000007">
    <property type="protein sequence ID" value="MCF0064402.1"/>
    <property type="molecule type" value="Genomic_DNA"/>
</dbReference>
<dbReference type="AlphaFoldDB" id="A0A9X1PN36"/>
<dbReference type="InterPro" id="IPR005123">
    <property type="entry name" value="Oxoglu/Fe-dep_dioxygenase_dom"/>
</dbReference>
<dbReference type="Proteomes" id="UP001139000">
    <property type="component" value="Unassembled WGS sequence"/>
</dbReference>
<dbReference type="InterPro" id="IPR045054">
    <property type="entry name" value="P4HA-like"/>
</dbReference>
<evidence type="ECO:0000256" key="6">
    <source>
        <dbReference type="ARBA" id="ARBA00023004"/>
    </source>
</evidence>
<proteinExistence type="predicted"/>
<protein>
    <submittedName>
        <fullName evidence="9">2OG-Fe(II) oxygenase</fullName>
    </submittedName>
</protein>
<dbReference type="GO" id="GO:0005506">
    <property type="term" value="F:iron ion binding"/>
    <property type="evidence" value="ECO:0007669"/>
    <property type="project" value="InterPro"/>
</dbReference>
<name>A0A9X1PN36_9BACT</name>
<evidence type="ECO:0000256" key="3">
    <source>
        <dbReference type="ARBA" id="ARBA00022896"/>
    </source>
</evidence>
<keyword evidence="2" id="KW-0479">Metal-binding</keyword>
<dbReference type="GO" id="GO:0006508">
    <property type="term" value="P:proteolysis"/>
    <property type="evidence" value="ECO:0007669"/>
    <property type="project" value="InterPro"/>
</dbReference>
<keyword evidence="3" id="KW-0847">Vitamin C</keyword>
<dbReference type="GO" id="GO:0005524">
    <property type="term" value="F:ATP binding"/>
    <property type="evidence" value="ECO:0007669"/>
    <property type="project" value="InterPro"/>
</dbReference>
<dbReference type="GO" id="GO:0016020">
    <property type="term" value="C:membrane"/>
    <property type="evidence" value="ECO:0007669"/>
    <property type="project" value="InterPro"/>
</dbReference>
<dbReference type="RefSeq" id="WP_234657337.1">
    <property type="nucleotide sequence ID" value="NZ_CP094997.1"/>
</dbReference>
<keyword evidence="5" id="KW-0560">Oxidoreductase</keyword>
<comment type="caution">
    <text evidence="9">The sequence shown here is derived from an EMBL/GenBank/DDBJ whole genome shotgun (WGS) entry which is preliminary data.</text>
</comment>
<keyword evidence="4" id="KW-0223">Dioxygenase</keyword>
<dbReference type="GO" id="GO:0008233">
    <property type="term" value="F:peptidase activity"/>
    <property type="evidence" value="ECO:0007669"/>
    <property type="project" value="InterPro"/>
</dbReference>
<dbReference type="PROSITE" id="PS51471">
    <property type="entry name" value="FE2OG_OXY"/>
    <property type="match status" value="1"/>
</dbReference>
<dbReference type="PROSITE" id="PS50990">
    <property type="entry name" value="PEPTIDASE_C39"/>
    <property type="match status" value="1"/>
</dbReference>
<evidence type="ECO:0000313" key="10">
    <source>
        <dbReference type="Proteomes" id="UP001139000"/>
    </source>
</evidence>
<evidence type="ECO:0000256" key="1">
    <source>
        <dbReference type="ARBA" id="ARBA00001961"/>
    </source>
</evidence>
<dbReference type="GO" id="GO:0004656">
    <property type="term" value="F:procollagen-proline 4-dioxygenase activity"/>
    <property type="evidence" value="ECO:0007669"/>
    <property type="project" value="TreeGrafter"/>
</dbReference>
<dbReference type="PANTHER" id="PTHR10869:SF246">
    <property type="entry name" value="TRANSMEMBRANE PROLYL 4-HYDROXYLASE"/>
    <property type="match status" value="1"/>
</dbReference>
<accession>A0A9X1PN36</accession>
<evidence type="ECO:0000256" key="2">
    <source>
        <dbReference type="ARBA" id="ARBA00022723"/>
    </source>
</evidence>